<evidence type="ECO:0008006" key="13">
    <source>
        <dbReference type="Google" id="ProtNLM"/>
    </source>
</evidence>
<protein>
    <recommendedName>
        <fullName evidence="13">ABC transporter domain-containing protein</fullName>
    </recommendedName>
</protein>
<dbReference type="Gene3D" id="3.40.50.300">
    <property type="entry name" value="P-loop containing nucleotide triphosphate hydrolases"/>
    <property type="match status" value="1"/>
</dbReference>
<dbReference type="STRING" id="993615.L2GQD8"/>
<feature type="transmembrane region" description="Helical" evidence="8">
    <location>
        <begin position="69"/>
        <end position="86"/>
    </location>
</feature>
<dbReference type="OrthoDB" id="6500128at2759"/>
<evidence type="ECO:0000256" key="1">
    <source>
        <dbReference type="ARBA" id="ARBA00004141"/>
    </source>
</evidence>
<feature type="transmembrane region" description="Helical" evidence="8">
    <location>
        <begin position="28"/>
        <end position="48"/>
    </location>
</feature>
<dbReference type="Pfam" id="PF00664">
    <property type="entry name" value="ABC_membrane"/>
    <property type="match status" value="1"/>
</dbReference>
<dbReference type="InParanoid" id="L2GQD8"/>
<reference evidence="12" key="1">
    <citation type="submission" date="2011-05" db="EMBL/GenBank/DDBJ databases">
        <title>The genome sequence of Vittaforma corneae strain ATCC 50505.</title>
        <authorList>
            <consortium name="The Broad Institute Genome Sequencing Platform"/>
            <person name="Cuomo C."/>
            <person name="Didier E."/>
            <person name="Bowers L."/>
            <person name="Young S.K."/>
            <person name="Zeng Q."/>
            <person name="Gargeya S."/>
            <person name="Fitzgerald M."/>
            <person name="Haas B."/>
            <person name="Abouelleil A."/>
            <person name="Alvarado L."/>
            <person name="Arachchi H.M."/>
            <person name="Berlin A."/>
            <person name="Chapman S.B."/>
            <person name="Gearin G."/>
            <person name="Goldberg J."/>
            <person name="Griggs A."/>
            <person name="Gujja S."/>
            <person name="Hansen M."/>
            <person name="Heiman D."/>
            <person name="Howarth C."/>
            <person name="Larimer J."/>
            <person name="Lui A."/>
            <person name="MacDonald P.J.P."/>
            <person name="McCowen C."/>
            <person name="Montmayeur A."/>
            <person name="Murphy C."/>
            <person name="Neiman D."/>
            <person name="Pearson M."/>
            <person name="Priest M."/>
            <person name="Roberts A."/>
            <person name="Saif S."/>
            <person name="Shea T."/>
            <person name="Sisk P."/>
            <person name="Stolte C."/>
            <person name="Sykes S."/>
            <person name="Wortman J."/>
            <person name="Nusbaum C."/>
            <person name="Birren B."/>
        </authorList>
    </citation>
    <scope>NUCLEOTIDE SEQUENCE [LARGE SCALE GENOMIC DNA]</scope>
    <source>
        <strain evidence="12">ATCC 50505</strain>
    </source>
</reference>
<comment type="similarity">
    <text evidence="7">Belongs to the ABC transporter superfamily. ABCB family. Heavy Metal importer (TC 3.A.1.210) subfamily.</text>
</comment>
<dbReference type="InterPro" id="IPR039421">
    <property type="entry name" value="Type_1_exporter"/>
</dbReference>
<sequence>MSISKPKNSDLAFFTSVVWNGLLGNRHVILIFILILFSLFCSCVFEAYADDHFSNLSKTLEKGTEDSPIFSYVLFYTLHLLFGWIHNHLFYTNIHFLKSVLYRYLMKMYLNCHPKSFDNVGTGKICSIIHKQVDSLIFLLKNVFLRLVYNLAYISLFIIRLYKDKKLELSTKIVFVSLLAFVALFICYNCHIAYIYKKRLIDVEHTNSHALLDIFKNMTVVKAFNNESFEISKFNSLMGDQISFGYTFYFFESLFMVCFKILLLIGLLVPIHIANLDANNPFINPHAIYQFFVTFNSFKRKISGLKDCIYKVFDKFIDTSASSTINVILVDKIRKTELITGQTLDISFENTAIYLDGKLIFDHFSLEIPFGTKIAITGRNGAGKSTIIKALLGLIDYNGEMLIDGKSIRKIDEKTLHDAISYVPQEPHLFNTTVMDNLKYGKNISDEEVVQKCIECGVHSIFKNLEKGYLTIVGESAKNISGGQAQIINFMRAIIKDAPIFLLDEPTSNLDYSTSNFIVSTVFNILKDKTVFLSTHNPQHLLKFDKILNINEKKIRVYNGYKEFAADPKYEFKL</sequence>
<feature type="transmembrane region" description="Helical" evidence="8">
    <location>
        <begin position="143"/>
        <end position="162"/>
    </location>
</feature>
<evidence type="ECO:0000256" key="2">
    <source>
        <dbReference type="ARBA" id="ARBA00022692"/>
    </source>
</evidence>
<name>L2GQD8_VITCO</name>
<feature type="transmembrane region" description="Helical" evidence="8">
    <location>
        <begin position="174"/>
        <end position="196"/>
    </location>
</feature>
<dbReference type="InterPro" id="IPR027417">
    <property type="entry name" value="P-loop_NTPase"/>
</dbReference>
<dbReference type="GO" id="GO:0005524">
    <property type="term" value="F:ATP binding"/>
    <property type="evidence" value="ECO:0007669"/>
    <property type="project" value="UniProtKB-KW"/>
</dbReference>
<accession>L2GQD8</accession>
<feature type="transmembrane region" description="Helical" evidence="8">
    <location>
        <begin position="246"/>
        <end position="269"/>
    </location>
</feature>
<evidence type="ECO:0000259" key="9">
    <source>
        <dbReference type="PROSITE" id="PS50893"/>
    </source>
</evidence>
<dbReference type="SMART" id="SM00382">
    <property type="entry name" value="AAA"/>
    <property type="match status" value="1"/>
</dbReference>
<feature type="domain" description="ABC transporter" evidence="9">
    <location>
        <begin position="346"/>
        <end position="574"/>
    </location>
</feature>
<dbReference type="PANTHER" id="PTHR24221">
    <property type="entry name" value="ATP-BINDING CASSETTE SUB-FAMILY B"/>
    <property type="match status" value="1"/>
</dbReference>
<evidence type="ECO:0000256" key="4">
    <source>
        <dbReference type="ARBA" id="ARBA00022840"/>
    </source>
</evidence>
<dbReference type="GO" id="GO:0016020">
    <property type="term" value="C:membrane"/>
    <property type="evidence" value="ECO:0007669"/>
    <property type="project" value="UniProtKB-SubCell"/>
</dbReference>
<dbReference type="GeneID" id="19880748"/>
<organism evidence="11 12">
    <name type="scientific">Vittaforma corneae (strain ATCC 50505)</name>
    <name type="common">Microsporidian parasite</name>
    <name type="synonym">Nosema corneum</name>
    <dbReference type="NCBI Taxonomy" id="993615"/>
    <lineage>
        <taxon>Eukaryota</taxon>
        <taxon>Fungi</taxon>
        <taxon>Fungi incertae sedis</taxon>
        <taxon>Microsporidia</taxon>
        <taxon>Nosematidae</taxon>
        <taxon>Vittaforma</taxon>
    </lineage>
</organism>
<dbReference type="RefSeq" id="XP_007603483.1">
    <property type="nucleotide sequence ID" value="XM_007603421.1"/>
</dbReference>
<dbReference type="AlphaFoldDB" id="L2GQD8"/>
<evidence type="ECO:0000256" key="7">
    <source>
        <dbReference type="ARBA" id="ARBA00024363"/>
    </source>
</evidence>
<dbReference type="InterPro" id="IPR003593">
    <property type="entry name" value="AAA+_ATPase"/>
</dbReference>
<keyword evidence="4" id="KW-0067">ATP-binding</keyword>
<keyword evidence="5 8" id="KW-1133">Transmembrane helix</keyword>
<feature type="domain" description="ABC transmembrane type-1" evidence="10">
    <location>
        <begin position="28"/>
        <end position="298"/>
    </location>
</feature>
<evidence type="ECO:0000313" key="11">
    <source>
        <dbReference type="EMBL" id="ELA42715.1"/>
    </source>
</evidence>
<evidence type="ECO:0000256" key="3">
    <source>
        <dbReference type="ARBA" id="ARBA00022741"/>
    </source>
</evidence>
<dbReference type="Gene3D" id="1.20.1560.10">
    <property type="entry name" value="ABC transporter type 1, transmembrane domain"/>
    <property type="match status" value="1"/>
</dbReference>
<dbReference type="InterPro" id="IPR011527">
    <property type="entry name" value="ABC1_TM_dom"/>
</dbReference>
<dbReference type="PROSITE" id="PS50893">
    <property type="entry name" value="ABC_TRANSPORTER_2"/>
    <property type="match status" value="1"/>
</dbReference>
<dbReference type="GO" id="GO:0140359">
    <property type="term" value="F:ABC-type transporter activity"/>
    <property type="evidence" value="ECO:0007669"/>
    <property type="project" value="InterPro"/>
</dbReference>
<keyword evidence="2 8" id="KW-0812">Transmembrane</keyword>
<dbReference type="GO" id="GO:0016887">
    <property type="term" value="F:ATP hydrolysis activity"/>
    <property type="evidence" value="ECO:0007669"/>
    <property type="project" value="InterPro"/>
</dbReference>
<dbReference type="SUPFAM" id="SSF52540">
    <property type="entry name" value="P-loop containing nucleoside triphosphate hydrolases"/>
    <property type="match status" value="1"/>
</dbReference>
<keyword evidence="12" id="KW-1185">Reference proteome</keyword>
<dbReference type="OMA" id="ENANAEW"/>
<dbReference type="EMBL" id="JH370130">
    <property type="protein sequence ID" value="ELA42715.1"/>
    <property type="molecule type" value="Genomic_DNA"/>
</dbReference>
<dbReference type="HOGENOM" id="CLU_000604_84_3_1"/>
<comment type="subcellular location">
    <subcellularLocation>
        <location evidence="1">Membrane</location>
        <topology evidence="1">Multi-pass membrane protein</topology>
    </subcellularLocation>
</comment>
<dbReference type="Pfam" id="PF00005">
    <property type="entry name" value="ABC_tran"/>
    <property type="match status" value="1"/>
</dbReference>
<keyword evidence="6 8" id="KW-0472">Membrane</keyword>
<dbReference type="Proteomes" id="UP000011082">
    <property type="component" value="Unassembled WGS sequence"/>
</dbReference>
<proteinExistence type="inferred from homology"/>
<dbReference type="PROSITE" id="PS50929">
    <property type="entry name" value="ABC_TM1F"/>
    <property type="match status" value="1"/>
</dbReference>
<dbReference type="InterPro" id="IPR003439">
    <property type="entry name" value="ABC_transporter-like_ATP-bd"/>
</dbReference>
<evidence type="ECO:0000313" key="12">
    <source>
        <dbReference type="Proteomes" id="UP000011082"/>
    </source>
</evidence>
<gene>
    <name evidence="11" type="ORF">VICG_00030</name>
</gene>
<dbReference type="InterPro" id="IPR036640">
    <property type="entry name" value="ABC1_TM_sf"/>
</dbReference>
<evidence type="ECO:0000256" key="8">
    <source>
        <dbReference type="SAM" id="Phobius"/>
    </source>
</evidence>
<keyword evidence="3" id="KW-0547">Nucleotide-binding</keyword>
<dbReference type="GO" id="GO:0034040">
    <property type="term" value="F:ATPase-coupled lipid transmembrane transporter activity"/>
    <property type="evidence" value="ECO:0007669"/>
    <property type="project" value="TreeGrafter"/>
</dbReference>
<evidence type="ECO:0000256" key="5">
    <source>
        <dbReference type="ARBA" id="ARBA00022989"/>
    </source>
</evidence>
<dbReference type="VEuPathDB" id="MicrosporidiaDB:VICG_00030"/>
<dbReference type="SUPFAM" id="SSF90123">
    <property type="entry name" value="ABC transporter transmembrane region"/>
    <property type="match status" value="1"/>
</dbReference>
<evidence type="ECO:0000259" key="10">
    <source>
        <dbReference type="PROSITE" id="PS50929"/>
    </source>
</evidence>
<evidence type="ECO:0000256" key="6">
    <source>
        <dbReference type="ARBA" id="ARBA00023136"/>
    </source>
</evidence>
<dbReference type="PANTHER" id="PTHR24221:SF654">
    <property type="entry name" value="ATP-BINDING CASSETTE SUB-FAMILY B MEMBER 6"/>
    <property type="match status" value="1"/>
</dbReference>